<reference evidence="2" key="1">
    <citation type="submission" date="2017-02" db="EMBL/GenBank/DDBJ databases">
        <authorList>
            <person name="Daims H."/>
        </authorList>
    </citation>
    <scope>NUCLEOTIDE SEQUENCE [LARGE SCALE GENOMIC DNA]</scope>
</reference>
<gene>
    <name evidence="1" type="ORF">CRENPOLYSF2_2510004</name>
</gene>
<dbReference type="InterPro" id="IPR021986">
    <property type="entry name" value="Spherulin4"/>
</dbReference>
<dbReference type="PANTHER" id="PTHR35040:SF7">
    <property type="entry name" value="FIBRONECTIN TYPE-III DOMAIN-CONTAINING PROTEIN-RELATED"/>
    <property type="match status" value="1"/>
</dbReference>
<sequence length="326" mass="36446">MKKPVFNALIGVVTLTYGMLAHADGLIVPLYIDPNDEASVGEYTDTETGDFNEGTLYSGVEIWDIAADEAKTLKNGSVRKYKDYWVIANGPNSGPYPLPLNKVVKTAFDKVRKNNGKIFGYVHTADAKNLNKFIKLSLVEQDVAKWVKSYPLLDGIFIDEFWPVHEIDGFNPTYRPTNVKPMLNGQINPVGGYYDQLTKWIKRTYPKLKIITNPGGRVESNQYLWNNLGSVVCSFENTLSYALDTDEAGFSNMLRETKFTKVPQCALIHSNTTSLEDAIDQAVNTGYKYFYTVEASTDDNTWGIMPSYFSDEVSYIATGASTPELP</sequence>
<name>A0A1R4H853_9GAMM</name>
<dbReference type="EMBL" id="FUKJ01000170">
    <property type="protein sequence ID" value="SJM92040.1"/>
    <property type="molecule type" value="Genomic_DNA"/>
</dbReference>
<protein>
    <recommendedName>
        <fullName evidence="3">Spherulation-specific family 4</fullName>
    </recommendedName>
</protein>
<dbReference type="PANTHER" id="PTHR35040">
    <property type="match status" value="1"/>
</dbReference>
<accession>A0A1R4H853</accession>
<keyword evidence="2" id="KW-1185">Reference proteome</keyword>
<dbReference type="RefSeq" id="WP_087146800.1">
    <property type="nucleotide sequence ID" value="NZ_FUKJ01000170.1"/>
</dbReference>
<evidence type="ECO:0008006" key="3">
    <source>
        <dbReference type="Google" id="ProtNLM"/>
    </source>
</evidence>
<proteinExistence type="predicted"/>
<evidence type="ECO:0000313" key="2">
    <source>
        <dbReference type="Proteomes" id="UP000195442"/>
    </source>
</evidence>
<dbReference type="Pfam" id="PF12138">
    <property type="entry name" value="Spherulin4"/>
    <property type="match status" value="1"/>
</dbReference>
<dbReference type="AlphaFoldDB" id="A0A1R4H853"/>
<dbReference type="OrthoDB" id="5642874at2"/>
<evidence type="ECO:0000313" key="1">
    <source>
        <dbReference type="EMBL" id="SJM92040.1"/>
    </source>
</evidence>
<organism evidence="1 2">
    <name type="scientific">Crenothrix polyspora</name>
    <dbReference type="NCBI Taxonomy" id="360316"/>
    <lineage>
        <taxon>Bacteria</taxon>
        <taxon>Pseudomonadati</taxon>
        <taxon>Pseudomonadota</taxon>
        <taxon>Gammaproteobacteria</taxon>
        <taxon>Methylococcales</taxon>
        <taxon>Crenotrichaceae</taxon>
        <taxon>Crenothrix</taxon>
    </lineage>
</organism>
<dbReference type="Proteomes" id="UP000195442">
    <property type="component" value="Unassembled WGS sequence"/>
</dbReference>